<feature type="transmembrane region" description="Helical" evidence="7">
    <location>
        <begin position="209"/>
        <end position="231"/>
    </location>
</feature>
<sequence length="532" mass="58095">MNNAATADEAAEMGGTSSLKKSPSHEKSSHDGMKDTMEGEVDEFAIQINESTPFKKDMGWLSILAAGFNVNNSWLVIAATMTISLSYGPMNTVWGILAITPVYICIALTLAELVSAYPTTGGQYHWTYMMAPSSINKPMSYYCGFVSWLSWIGMSSSSAGAVMFCVYALIMNSDPSFTPKGWHSFLIFQANNLLSLFVNLFGKKILPRYYSFGFILSVSAFLVFTVTTLVMQKTKQDSQVVWTMHNEFSGWPTGVQFLIALAAPVVAFCPLDGAIHLVEEVKNAEKVVPRTILSALAISFGTSLVFILAMLYCISDFDAVLASPSGFPLFELWSQATSTTTIPIVFTSITMFLLPVGTIACTQVASMMTWSLARDKGLAFDQYLTRINTQLNAPIWALVVNASIMFLIGCLYLFSSLAYNSIVGVTVIFQQITMAIPTAFLLYHKRSSEVLPVGRAFKVPSLIGWIANIVTVLFAILAVPVFLFPAVKNPTVTTMNYGIVVVAGALTIAVVNWFLFARTRFSGPLIASFGDH</sequence>
<evidence type="ECO:0008006" key="10">
    <source>
        <dbReference type="Google" id="ProtNLM"/>
    </source>
</evidence>
<feature type="region of interest" description="Disordered" evidence="6">
    <location>
        <begin position="1"/>
        <end position="35"/>
    </location>
</feature>
<dbReference type="PANTHER" id="PTHR45649">
    <property type="entry name" value="AMINO-ACID PERMEASE BAT1"/>
    <property type="match status" value="1"/>
</dbReference>
<evidence type="ECO:0000256" key="1">
    <source>
        <dbReference type="ARBA" id="ARBA00004141"/>
    </source>
</evidence>
<dbReference type="PIRSF" id="PIRSF006060">
    <property type="entry name" value="AA_transporter"/>
    <property type="match status" value="1"/>
</dbReference>
<dbReference type="GO" id="GO:0022857">
    <property type="term" value="F:transmembrane transporter activity"/>
    <property type="evidence" value="ECO:0007669"/>
    <property type="project" value="InterPro"/>
</dbReference>
<dbReference type="GO" id="GO:0016020">
    <property type="term" value="C:membrane"/>
    <property type="evidence" value="ECO:0007669"/>
    <property type="project" value="UniProtKB-SubCell"/>
</dbReference>
<comment type="subcellular location">
    <subcellularLocation>
        <location evidence="1">Membrane</location>
        <topology evidence="1">Multi-pass membrane protein</topology>
    </subcellularLocation>
</comment>
<feature type="transmembrane region" description="Helical" evidence="7">
    <location>
        <begin position="342"/>
        <end position="372"/>
    </location>
</feature>
<evidence type="ECO:0000313" key="9">
    <source>
        <dbReference type="Proteomes" id="UP000722485"/>
    </source>
</evidence>
<evidence type="ECO:0000256" key="6">
    <source>
        <dbReference type="SAM" id="MobiDB-lite"/>
    </source>
</evidence>
<evidence type="ECO:0000256" key="2">
    <source>
        <dbReference type="ARBA" id="ARBA00022448"/>
    </source>
</evidence>
<accession>A0A9P5HDE3</accession>
<reference evidence="8" key="1">
    <citation type="submission" date="2020-03" db="EMBL/GenBank/DDBJ databases">
        <title>Draft Genome Sequence of Cylindrodendrum hubeiense.</title>
        <authorList>
            <person name="Buettner E."/>
            <person name="Kellner H."/>
        </authorList>
    </citation>
    <scope>NUCLEOTIDE SEQUENCE</scope>
    <source>
        <strain evidence="8">IHI 201604</strain>
    </source>
</reference>
<evidence type="ECO:0000256" key="3">
    <source>
        <dbReference type="ARBA" id="ARBA00022692"/>
    </source>
</evidence>
<name>A0A9P5HDE3_9HYPO</name>
<feature type="transmembrane region" description="Helical" evidence="7">
    <location>
        <begin position="60"/>
        <end position="87"/>
    </location>
</feature>
<protein>
    <recommendedName>
        <fullName evidence="10">Choline transporter</fullName>
    </recommendedName>
</protein>
<feature type="transmembrane region" description="Helical" evidence="7">
    <location>
        <begin position="139"/>
        <end position="170"/>
    </location>
</feature>
<dbReference type="Pfam" id="PF13520">
    <property type="entry name" value="AA_permease_2"/>
    <property type="match status" value="1"/>
</dbReference>
<keyword evidence="5 7" id="KW-0472">Membrane</keyword>
<dbReference type="OrthoDB" id="4476201at2759"/>
<evidence type="ECO:0000313" key="8">
    <source>
        <dbReference type="EMBL" id="KAF7555468.1"/>
    </source>
</evidence>
<feature type="transmembrane region" description="Helical" evidence="7">
    <location>
        <begin position="421"/>
        <end position="442"/>
    </location>
</feature>
<comment type="caution">
    <text evidence="8">The sequence shown here is derived from an EMBL/GenBank/DDBJ whole genome shotgun (WGS) entry which is preliminary data.</text>
</comment>
<evidence type="ECO:0000256" key="5">
    <source>
        <dbReference type="ARBA" id="ARBA00023136"/>
    </source>
</evidence>
<feature type="transmembrane region" description="Helical" evidence="7">
    <location>
        <begin position="393"/>
        <end position="415"/>
    </location>
</feature>
<feature type="transmembrane region" description="Helical" evidence="7">
    <location>
        <begin position="251"/>
        <end position="271"/>
    </location>
</feature>
<dbReference type="Proteomes" id="UP000722485">
    <property type="component" value="Unassembled WGS sequence"/>
</dbReference>
<feature type="compositionally biased region" description="Basic and acidic residues" evidence="6">
    <location>
        <begin position="23"/>
        <end position="35"/>
    </location>
</feature>
<gene>
    <name evidence="8" type="ORF">G7Z17_g2147</name>
</gene>
<organism evidence="8 9">
    <name type="scientific">Cylindrodendrum hubeiense</name>
    <dbReference type="NCBI Taxonomy" id="595255"/>
    <lineage>
        <taxon>Eukaryota</taxon>
        <taxon>Fungi</taxon>
        <taxon>Dikarya</taxon>
        <taxon>Ascomycota</taxon>
        <taxon>Pezizomycotina</taxon>
        <taxon>Sordariomycetes</taxon>
        <taxon>Hypocreomycetidae</taxon>
        <taxon>Hypocreales</taxon>
        <taxon>Nectriaceae</taxon>
        <taxon>Cylindrodendrum</taxon>
    </lineage>
</organism>
<evidence type="ECO:0000256" key="4">
    <source>
        <dbReference type="ARBA" id="ARBA00022989"/>
    </source>
</evidence>
<dbReference type="EMBL" id="JAANBB010000020">
    <property type="protein sequence ID" value="KAF7555468.1"/>
    <property type="molecule type" value="Genomic_DNA"/>
</dbReference>
<feature type="transmembrane region" description="Helical" evidence="7">
    <location>
        <begin position="93"/>
        <end position="118"/>
    </location>
</feature>
<keyword evidence="4 7" id="KW-1133">Transmembrane helix</keyword>
<feature type="transmembrane region" description="Helical" evidence="7">
    <location>
        <begin position="495"/>
        <end position="516"/>
    </location>
</feature>
<feature type="transmembrane region" description="Helical" evidence="7">
    <location>
        <begin position="462"/>
        <end position="483"/>
    </location>
</feature>
<feature type="transmembrane region" description="Helical" evidence="7">
    <location>
        <begin position="292"/>
        <end position="312"/>
    </location>
</feature>
<keyword evidence="9" id="KW-1185">Reference proteome</keyword>
<dbReference type="Gene3D" id="1.20.1740.10">
    <property type="entry name" value="Amino acid/polyamine transporter I"/>
    <property type="match status" value="1"/>
</dbReference>
<keyword evidence="2" id="KW-0813">Transport</keyword>
<dbReference type="InterPro" id="IPR002293">
    <property type="entry name" value="AA/rel_permease1"/>
</dbReference>
<evidence type="ECO:0000256" key="7">
    <source>
        <dbReference type="SAM" id="Phobius"/>
    </source>
</evidence>
<dbReference type="PANTHER" id="PTHR45649:SF19">
    <property type="entry name" value="TRANSPORTER, PUTATIVE (EUROFUNG)-RELATED"/>
    <property type="match status" value="1"/>
</dbReference>
<dbReference type="AlphaFoldDB" id="A0A9P5HDE3"/>
<proteinExistence type="predicted"/>
<feature type="transmembrane region" description="Helical" evidence="7">
    <location>
        <begin position="182"/>
        <end position="202"/>
    </location>
</feature>
<keyword evidence="3 7" id="KW-0812">Transmembrane</keyword>